<feature type="non-terminal residue" evidence="1">
    <location>
        <position position="97"/>
    </location>
</feature>
<keyword evidence="2" id="KW-1185">Reference proteome</keyword>
<dbReference type="EMBL" id="CAJVQB010042991">
    <property type="protein sequence ID" value="CAG8830839.1"/>
    <property type="molecule type" value="Genomic_DNA"/>
</dbReference>
<sequence>MDNPELRLGKLETIEEFEIELIKNRTRSIDIEVELIDRFQKIRDRGIKNLVFYTDGSLKVEEELSSNIAQIDLNWVLVDKERNLPSSTKPELLAIWA</sequence>
<accession>A0ABN7WG63</accession>
<dbReference type="Proteomes" id="UP000789901">
    <property type="component" value="Unassembled WGS sequence"/>
</dbReference>
<gene>
    <name evidence="1" type="ORF">GMARGA_LOCUS30463</name>
</gene>
<evidence type="ECO:0000313" key="2">
    <source>
        <dbReference type="Proteomes" id="UP000789901"/>
    </source>
</evidence>
<protein>
    <submittedName>
        <fullName evidence="1">8069_t:CDS:1</fullName>
    </submittedName>
</protein>
<organism evidence="1 2">
    <name type="scientific">Gigaspora margarita</name>
    <dbReference type="NCBI Taxonomy" id="4874"/>
    <lineage>
        <taxon>Eukaryota</taxon>
        <taxon>Fungi</taxon>
        <taxon>Fungi incertae sedis</taxon>
        <taxon>Mucoromycota</taxon>
        <taxon>Glomeromycotina</taxon>
        <taxon>Glomeromycetes</taxon>
        <taxon>Diversisporales</taxon>
        <taxon>Gigasporaceae</taxon>
        <taxon>Gigaspora</taxon>
    </lineage>
</organism>
<reference evidence="1 2" key="1">
    <citation type="submission" date="2021-06" db="EMBL/GenBank/DDBJ databases">
        <authorList>
            <person name="Kallberg Y."/>
            <person name="Tangrot J."/>
            <person name="Rosling A."/>
        </authorList>
    </citation>
    <scope>NUCLEOTIDE SEQUENCE [LARGE SCALE GENOMIC DNA]</scope>
    <source>
        <strain evidence="1 2">120-4 pot B 10/14</strain>
    </source>
</reference>
<proteinExistence type="predicted"/>
<name>A0ABN7WG63_GIGMA</name>
<comment type="caution">
    <text evidence="1">The sequence shown here is derived from an EMBL/GenBank/DDBJ whole genome shotgun (WGS) entry which is preliminary data.</text>
</comment>
<evidence type="ECO:0000313" key="1">
    <source>
        <dbReference type="EMBL" id="CAG8830839.1"/>
    </source>
</evidence>